<dbReference type="SUPFAM" id="SSF56112">
    <property type="entry name" value="Protein kinase-like (PK-like)"/>
    <property type="match status" value="1"/>
</dbReference>
<keyword evidence="1" id="KW-0808">Transferase</keyword>
<feature type="non-terminal residue" evidence="6">
    <location>
        <position position="1"/>
    </location>
</feature>
<reference evidence="6 7" key="1">
    <citation type="submission" date="2018-06" db="EMBL/GenBank/DDBJ databases">
        <title>Comparative genomics reveals the genomic features of Rhizophagus irregularis, R. cerebriforme, R. diaphanum and Gigaspora rosea, and their symbiotic lifestyle signature.</title>
        <authorList>
            <person name="Morin E."/>
            <person name="San Clemente H."/>
            <person name="Chen E.C.H."/>
            <person name="De La Providencia I."/>
            <person name="Hainaut M."/>
            <person name="Kuo A."/>
            <person name="Kohler A."/>
            <person name="Murat C."/>
            <person name="Tang N."/>
            <person name="Roy S."/>
            <person name="Loubradou J."/>
            <person name="Henrissat B."/>
            <person name="Grigoriev I.V."/>
            <person name="Corradi N."/>
            <person name="Roux C."/>
            <person name="Martin F.M."/>
        </authorList>
    </citation>
    <scope>NUCLEOTIDE SEQUENCE [LARGE SCALE GENOMIC DNA]</scope>
    <source>
        <strain evidence="6 7">DAOM 194757</strain>
    </source>
</reference>
<dbReference type="PANTHER" id="PTHR44329:SF288">
    <property type="entry name" value="MITOGEN-ACTIVATED PROTEIN KINASE KINASE KINASE 20"/>
    <property type="match status" value="1"/>
</dbReference>
<keyword evidence="3 6" id="KW-0418">Kinase</keyword>
<dbReference type="InterPro" id="IPR001245">
    <property type="entry name" value="Ser-Thr/Tyr_kinase_cat_dom"/>
</dbReference>
<evidence type="ECO:0000256" key="1">
    <source>
        <dbReference type="ARBA" id="ARBA00022679"/>
    </source>
</evidence>
<dbReference type="InterPro" id="IPR011009">
    <property type="entry name" value="Kinase-like_dom_sf"/>
</dbReference>
<dbReference type="PANTHER" id="PTHR44329">
    <property type="entry name" value="SERINE/THREONINE-PROTEIN KINASE TNNI3K-RELATED"/>
    <property type="match status" value="1"/>
</dbReference>
<evidence type="ECO:0000256" key="4">
    <source>
        <dbReference type="ARBA" id="ARBA00022840"/>
    </source>
</evidence>
<proteinExistence type="predicted"/>
<feature type="non-terminal residue" evidence="6">
    <location>
        <position position="177"/>
    </location>
</feature>
<dbReference type="EMBL" id="QKWP01000488">
    <property type="protein sequence ID" value="RIB19214.1"/>
    <property type="molecule type" value="Genomic_DNA"/>
</dbReference>
<dbReference type="PRINTS" id="PR00109">
    <property type="entry name" value="TYRKINASE"/>
</dbReference>
<dbReference type="InterPro" id="IPR000719">
    <property type="entry name" value="Prot_kinase_dom"/>
</dbReference>
<evidence type="ECO:0000256" key="3">
    <source>
        <dbReference type="ARBA" id="ARBA00022777"/>
    </source>
</evidence>
<sequence>NMVLQYANDGNLHEYLKRNSLKLKWSDKLRFVREIALGLSFLHKHNIIHGDLNTQNIFVHDGKMMIAAHLMKKGTDHVYEPNRKSYADDRDESLSYVAPEVLLTKNTTYQTDIYSFGILLYEIMTSLSPHQILTPDNLNIGIIRICNGLRPVLPKNIPGPVEHLITQCWDSDPSRRP</sequence>
<dbReference type="OrthoDB" id="2403434at2759"/>
<dbReference type="PROSITE" id="PS50011">
    <property type="entry name" value="PROTEIN_KINASE_DOM"/>
    <property type="match status" value="1"/>
</dbReference>
<dbReference type="GO" id="GO:0005524">
    <property type="term" value="F:ATP binding"/>
    <property type="evidence" value="ECO:0007669"/>
    <property type="project" value="UniProtKB-KW"/>
</dbReference>
<gene>
    <name evidence="6" type="ORF">C2G38_1910643</name>
</gene>
<dbReference type="InterPro" id="IPR051681">
    <property type="entry name" value="Ser/Thr_Kinases-Pseudokinases"/>
</dbReference>
<accession>A0A397V9M0</accession>
<dbReference type="GO" id="GO:0004674">
    <property type="term" value="F:protein serine/threonine kinase activity"/>
    <property type="evidence" value="ECO:0007669"/>
    <property type="project" value="TreeGrafter"/>
</dbReference>
<keyword evidence="4" id="KW-0067">ATP-binding</keyword>
<dbReference type="Gene3D" id="1.10.510.10">
    <property type="entry name" value="Transferase(Phosphotransferase) domain 1"/>
    <property type="match status" value="1"/>
</dbReference>
<comment type="caution">
    <text evidence="6">The sequence shown here is derived from an EMBL/GenBank/DDBJ whole genome shotgun (WGS) entry which is preliminary data.</text>
</comment>
<name>A0A397V9M0_9GLOM</name>
<organism evidence="6 7">
    <name type="scientific">Gigaspora rosea</name>
    <dbReference type="NCBI Taxonomy" id="44941"/>
    <lineage>
        <taxon>Eukaryota</taxon>
        <taxon>Fungi</taxon>
        <taxon>Fungi incertae sedis</taxon>
        <taxon>Mucoromycota</taxon>
        <taxon>Glomeromycotina</taxon>
        <taxon>Glomeromycetes</taxon>
        <taxon>Diversisporales</taxon>
        <taxon>Gigasporaceae</taxon>
        <taxon>Gigaspora</taxon>
    </lineage>
</organism>
<dbReference type="Proteomes" id="UP000266673">
    <property type="component" value="Unassembled WGS sequence"/>
</dbReference>
<feature type="domain" description="Protein kinase" evidence="5">
    <location>
        <begin position="1"/>
        <end position="177"/>
    </location>
</feature>
<evidence type="ECO:0000313" key="7">
    <source>
        <dbReference type="Proteomes" id="UP000266673"/>
    </source>
</evidence>
<keyword evidence="2" id="KW-0547">Nucleotide-binding</keyword>
<dbReference type="STRING" id="44941.A0A397V9M0"/>
<evidence type="ECO:0000313" key="6">
    <source>
        <dbReference type="EMBL" id="RIB19214.1"/>
    </source>
</evidence>
<dbReference type="AlphaFoldDB" id="A0A397V9M0"/>
<evidence type="ECO:0000259" key="5">
    <source>
        <dbReference type="PROSITE" id="PS50011"/>
    </source>
</evidence>
<evidence type="ECO:0000256" key="2">
    <source>
        <dbReference type="ARBA" id="ARBA00022741"/>
    </source>
</evidence>
<dbReference type="Pfam" id="PF07714">
    <property type="entry name" value="PK_Tyr_Ser-Thr"/>
    <property type="match status" value="1"/>
</dbReference>
<keyword evidence="7" id="KW-1185">Reference proteome</keyword>
<protein>
    <submittedName>
        <fullName evidence="6">Kinase-like domain-containing protein</fullName>
    </submittedName>
</protein>